<evidence type="ECO:0000313" key="4">
    <source>
        <dbReference type="Proteomes" id="UP000317573"/>
    </source>
</evidence>
<evidence type="ECO:0000256" key="1">
    <source>
        <dbReference type="SAM" id="MobiDB-lite"/>
    </source>
</evidence>
<dbReference type="GO" id="GO:0016298">
    <property type="term" value="F:lipase activity"/>
    <property type="evidence" value="ECO:0007669"/>
    <property type="project" value="TreeGrafter"/>
</dbReference>
<proteinExistence type="predicted"/>
<dbReference type="Gene3D" id="3.40.50.1820">
    <property type="entry name" value="alpha/beta hydrolase"/>
    <property type="match status" value="1"/>
</dbReference>
<reference evidence="3 4" key="1">
    <citation type="submission" date="2019-07" db="EMBL/GenBank/DDBJ databases">
        <title>Genome sequencing of lignin-degrading bacterial isolates.</title>
        <authorList>
            <person name="Gladden J."/>
        </authorList>
    </citation>
    <scope>NUCLEOTIDE SEQUENCE [LARGE SCALE GENOMIC DNA]</scope>
    <source>
        <strain evidence="3 4">J45</strain>
    </source>
</reference>
<dbReference type="AlphaFoldDB" id="A0A562D833"/>
<sequence length="354" mass="36830">MFRFRRSTLVSGVAVLAVTASALVAPAISAADPIPADPPDADPAATAPAPVPLPTSADAPDSRLAALLSTMGEGVDGANDLGCVPSPEHPRPVVLVHGTGAGMYPTWTYVAPELERLGYCVYALNYGAAQGYLDPDRTVWGVSNIERSAEELGAFVDAVLEHTGAEQVDLVGHSQGGVVSRQYLKFEGGANPADPALNRVRNLVMLGATNHGTTFNGLQQLYTVLAALGLTNGSDAVAELLFRGTNLGAAGQQQLIGSRMLSNLNKDGDTRPGVTYTSIATRYDQIVTPPESSFLRPGPGAEVRNVWVQDGCPSSPADHSTILMRPESLHLVKAALDADYAAGNTVPCPAPAAE</sequence>
<evidence type="ECO:0000256" key="2">
    <source>
        <dbReference type="SAM" id="SignalP"/>
    </source>
</evidence>
<gene>
    <name evidence="3" type="ORF">L618_000800001840</name>
</gene>
<dbReference type="SUPFAM" id="SSF53474">
    <property type="entry name" value="alpha/beta-Hydrolases"/>
    <property type="match status" value="1"/>
</dbReference>
<keyword evidence="2" id="KW-0732">Signal</keyword>
<dbReference type="PANTHER" id="PTHR32015">
    <property type="entry name" value="FASTING INDUCED LIPASE"/>
    <property type="match status" value="1"/>
</dbReference>
<dbReference type="Pfam" id="PF01674">
    <property type="entry name" value="Lipase_2"/>
    <property type="match status" value="1"/>
</dbReference>
<organism evidence="3 4">
    <name type="scientific">Rhodococcus rhodochrous J45</name>
    <dbReference type="NCBI Taxonomy" id="935266"/>
    <lineage>
        <taxon>Bacteria</taxon>
        <taxon>Bacillati</taxon>
        <taxon>Actinomycetota</taxon>
        <taxon>Actinomycetes</taxon>
        <taxon>Mycobacteriales</taxon>
        <taxon>Nocardiaceae</taxon>
        <taxon>Rhodococcus</taxon>
    </lineage>
</organism>
<dbReference type="Proteomes" id="UP000317573">
    <property type="component" value="Unassembled WGS sequence"/>
</dbReference>
<accession>A0A562D833</accession>
<dbReference type="InterPro" id="IPR002918">
    <property type="entry name" value="Lipase_EstA/Esterase_EstB"/>
</dbReference>
<dbReference type="GO" id="GO:0016042">
    <property type="term" value="P:lipid catabolic process"/>
    <property type="evidence" value="ECO:0007669"/>
    <property type="project" value="InterPro"/>
</dbReference>
<feature type="chain" id="PRO_5039245351" evidence="2">
    <location>
        <begin position="31"/>
        <end position="354"/>
    </location>
</feature>
<feature type="region of interest" description="Disordered" evidence="1">
    <location>
        <begin position="34"/>
        <end position="56"/>
    </location>
</feature>
<feature type="signal peptide" evidence="2">
    <location>
        <begin position="1"/>
        <end position="30"/>
    </location>
</feature>
<dbReference type="PANTHER" id="PTHR32015:SF1">
    <property type="entry name" value="LIPASE"/>
    <property type="match status" value="1"/>
</dbReference>
<dbReference type="RefSeq" id="WP_016694625.1">
    <property type="nucleotide sequence ID" value="NZ_VLJT01000083.1"/>
</dbReference>
<keyword evidence="3" id="KW-0378">Hydrolase</keyword>
<comment type="caution">
    <text evidence="3">The sequence shown here is derived from an EMBL/GenBank/DDBJ whole genome shotgun (WGS) entry which is preliminary data.</text>
</comment>
<name>A0A562D833_RHORH</name>
<dbReference type="InterPro" id="IPR029058">
    <property type="entry name" value="AB_hydrolase_fold"/>
</dbReference>
<dbReference type="EMBL" id="VLJT01000083">
    <property type="protein sequence ID" value="TWH05863.1"/>
    <property type="molecule type" value="Genomic_DNA"/>
</dbReference>
<evidence type="ECO:0000313" key="3">
    <source>
        <dbReference type="EMBL" id="TWH05863.1"/>
    </source>
</evidence>
<protein>
    <submittedName>
        <fullName evidence="3">Triacylglycerol esterase/lipase EstA (Alpha/beta hydrolase family)</fullName>
    </submittedName>
</protein>